<name>A0A974BXB5_XENLA</name>
<organism evidence="1 2">
    <name type="scientific">Xenopus laevis</name>
    <name type="common">African clawed frog</name>
    <dbReference type="NCBI Taxonomy" id="8355"/>
    <lineage>
        <taxon>Eukaryota</taxon>
        <taxon>Metazoa</taxon>
        <taxon>Chordata</taxon>
        <taxon>Craniata</taxon>
        <taxon>Vertebrata</taxon>
        <taxon>Euteleostomi</taxon>
        <taxon>Amphibia</taxon>
        <taxon>Batrachia</taxon>
        <taxon>Anura</taxon>
        <taxon>Pipoidea</taxon>
        <taxon>Pipidae</taxon>
        <taxon>Xenopodinae</taxon>
        <taxon>Xenopus</taxon>
        <taxon>Xenopus</taxon>
    </lineage>
</organism>
<reference evidence="2" key="1">
    <citation type="journal article" date="2016" name="Nature">
        <title>Genome evolution in the allotetraploid frog Xenopus laevis.</title>
        <authorList>
            <person name="Session A.M."/>
            <person name="Uno Y."/>
            <person name="Kwon T."/>
            <person name="Chapman J.A."/>
            <person name="Toyoda A."/>
            <person name="Takahashi S."/>
            <person name="Fukui A."/>
            <person name="Hikosaka A."/>
            <person name="Suzuki A."/>
            <person name="Kondo M."/>
            <person name="van Heeringen S.J."/>
            <person name="Quigley I."/>
            <person name="Heinz S."/>
            <person name="Ogino H."/>
            <person name="Ochi H."/>
            <person name="Hellsten U."/>
            <person name="Lyons J.B."/>
            <person name="Simakov O."/>
            <person name="Putnam N."/>
            <person name="Stites J."/>
            <person name="Kuroki Y."/>
            <person name="Tanaka T."/>
            <person name="Michiue T."/>
            <person name="Watanabe M."/>
            <person name="Bogdanovic O."/>
            <person name="Lister R."/>
            <person name="Georgiou G."/>
            <person name="Paranjpe S.S."/>
            <person name="van Kruijsbergen I."/>
            <person name="Shu S."/>
            <person name="Carlson J."/>
            <person name="Kinoshita T."/>
            <person name="Ohta Y."/>
            <person name="Mawaribuchi S."/>
            <person name="Jenkins J."/>
            <person name="Grimwood J."/>
            <person name="Schmutz J."/>
            <person name="Mitros T."/>
            <person name="Mozaffari S.V."/>
            <person name="Suzuki Y."/>
            <person name="Haramoto Y."/>
            <person name="Yamamoto T.S."/>
            <person name="Takagi C."/>
            <person name="Heald R."/>
            <person name="Miller K."/>
            <person name="Haudenschild C."/>
            <person name="Kitzman J."/>
            <person name="Nakayama T."/>
            <person name="Izutsu Y."/>
            <person name="Robert J."/>
            <person name="Fortriede J."/>
            <person name="Burns K."/>
            <person name="Lotay V."/>
            <person name="Karimi K."/>
            <person name="Yasuoka Y."/>
            <person name="Dichmann D.S."/>
            <person name="Flajnik M.F."/>
            <person name="Houston D.W."/>
            <person name="Shendure J."/>
            <person name="DuPasquier L."/>
            <person name="Vize P.D."/>
            <person name="Zorn A.M."/>
            <person name="Ito M."/>
            <person name="Marcotte E.M."/>
            <person name="Wallingford J.B."/>
            <person name="Ito Y."/>
            <person name="Asashima M."/>
            <person name="Ueno N."/>
            <person name="Matsuda Y."/>
            <person name="Veenstra G.J."/>
            <person name="Fujiyama A."/>
            <person name="Harland R.M."/>
            <person name="Taira M."/>
            <person name="Rokhsar D.S."/>
        </authorList>
    </citation>
    <scope>NUCLEOTIDE SEQUENCE [LARGE SCALE GENOMIC DNA]</scope>
    <source>
        <strain evidence="2">J</strain>
    </source>
</reference>
<sequence>MFLRSDETLALAGSLSATLCAIVLAASSILPDDSNSRGAFPETSVISAFVSSAELLWLPTAAPAFGSFSGWLPAPVSVSPAERPLSSKATFRAFPFAALFVRSPGTATLLSADLLLLPSLERCMFPWGVSVFFSHLEGR</sequence>
<dbReference type="Proteomes" id="UP000694892">
    <property type="component" value="Chromosome 9_10L"/>
</dbReference>
<gene>
    <name evidence="1" type="ORF">XELAEV_18043705mg</name>
</gene>
<protein>
    <submittedName>
        <fullName evidence="1">Uncharacterized protein</fullName>
    </submittedName>
</protein>
<dbReference type="AlphaFoldDB" id="A0A974BXB5"/>
<accession>A0A974BXB5</accession>
<proteinExistence type="predicted"/>
<evidence type="ECO:0000313" key="2">
    <source>
        <dbReference type="Proteomes" id="UP000694892"/>
    </source>
</evidence>
<evidence type="ECO:0000313" key="1">
    <source>
        <dbReference type="EMBL" id="OCT62619.1"/>
    </source>
</evidence>
<dbReference type="EMBL" id="CM004482">
    <property type="protein sequence ID" value="OCT62619.1"/>
    <property type="molecule type" value="Genomic_DNA"/>
</dbReference>